<name>A0ACC2XQG7_9TREE</name>
<gene>
    <name evidence="1" type="ORF">QFC24_001991</name>
</gene>
<sequence length="860" mass="98420">MSPPSLYLAPFFPSLSQPTIPLLHPPHFPPDMPHRPGHGSLRGQIGHIRDKLEDVAISVYTTYNSRHRHDEAHEQALDAKLEAIRDQHRFRSFAPVRPGNVVKFHIDGKDYFWAMSEAIDSARESIFIMDWWLSPELYLRRPPMEHEEWRLDRLLHRKAEEGVKIYVCVYKEVSASMTLNSRYTKHALEDLHENIVVMRHPQHATGELIYYWSHHEKLCLVDNKLACMGGLDACYGRWDTHNHPLADVHPTEFKRTLFPGQDYNNSRMMDFQTVDKFTSNALAIQDAARMPWHDVSLTMMGPSVFDLSVSFAERWNFIKEFKYRHNPHYEYLALPAPYGTVSAEARRNDVEKHQQRAIEHPRLAQYEEKGHQFFHPFHHPPSTFPRAEESVPAGSCRVQVLRSASDWSHGILTEDSIQQAYIQLIREANHSIYIENQFFITSTARERPVANQIGAALVERIISAAQDGREFRVIIVIPAVPAFAGDIQGAAGIKAIMEAQYRSINRGGESIMEIVRKAGYPPEQYISFYNLRSYDRINSPQVAMARIWIGKDAGGHHHQETVTLERPKASDPNQAGEKQKVKEGVKMPNTVQEAVEIVRRFQAGAEQSDDNVADNGKSALEYLATCIGNLISYNDPWNGSDEEELESYVSELCYIHSKFMCVDDRRIICGSANLNDRSQRGDRDSEIAVCIEDDELIQSTMNGKPYMAGKVTSAWRRKLMREHLGLMPPQMAENPNDPTLAMHPVPSPIDYDWGSKEDQMVEDMLSPEFWRLWSQTAMRNRAVFERIFRPIPNNDIRAWEDYATYLQPSKGILAGHVADKTLSLKDVKELLAQVKGRLVDMPLDFLIDVKEMTTGDITSV</sequence>
<reference evidence="1" key="1">
    <citation type="submission" date="2023-04" db="EMBL/GenBank/DDBJ databases">
        <title>Draft Genome sequencing of Naganishia species isolated from polar environments using Oxford Nanopore Technology.</title>
        <authorList>
            <person name="Leo P."/>
            <person name="Venkateswaran K."/>
        </authorList>
    </citation>
    <scope>NUCLEOTIDE SEQUENCE</scope>
    <source>
        <strain evidence="1">DBVPG 5303</strain>
    </source>
</reference>
<evidence type="ECO:0000313" key="1">
    <source>
        <dbReference type="EMBL" id="KAJ9126263.1"/>
    </source>
</evidence>
<dbReference type="Proteomes" id="UP001234202">
    <property type="component" value="Unassembled WGS sequence"/>
</dbReference>
<comment type="caution">
    <text evidence="1">The sequence shown here is derived from an EMBL/GenBank/DDBJ whole genome shotgun (WGS) entry which is preliminary data.</text>
</comment>
<organism evidence="1 2">
    <name type="scientific">Naganishia onofrii</name>
    <dbReference type="NCBI Taxonomy" id="1851511"/>
    <lineage>
        <taxon>Eukaryota</taxon>
        <taxon>Fungi</taxon>
        <taxon>Dikarya</taxon>
        <taxon>Basidiomycota</taxon>
        <taxon>Agaricomycotina</taxon>
        <taxon>Tremellomycetes</taxon>
        <taxon>Filobasidiales</taxon>
        <taxon>Filobasidiaceae</taxon>
        <taxon>Naganishia</taxon>
    </lineage>
</organism>
<evidence type="ECO:0000313" key="2">
    <source>
        <dbReference type="Proteomes" id="UP001234202"/>
    </source>
</evidence>
<protein>
    <submittedName>
        <fullName evidence="1">Uncharacterized protein</fullName>
    </submittedName>
</protein>
<accession>A0ACC2XQG7</accession>
<keyword evidence="2" id="KW-1185">Reference proteome</keyword>
<dbReference type="EMBL" id="JASBWV010000005">
    <property type="protein sequence ID" value="KAJ9126263.1"/>
    <property type="molecule type" value="Genomic_DNA"/>
</dbReference>
<proteinExistence type="predicted"/>